<reference evidence="1 2" key="1">
    <citation type="submission" date="2019-11" db="EMBL/GenBank/DDBJ databases">
        <title>Metabolism of dissolved organic matter in forest soils.</title>
        <authorList>
            <person name="Cyle K.T."/>
            <person name="Wilhelm R.C."/>
            <person name="Martinez C.E."/>
        </authorList>
    </citation>
    <scope>NUCLEOTIDE SEQUENCE [LARGE SCALE GENOMIC DNA]</scope>
    <source>
        <strain evidence="1 2">5N</strain>
    </source>
</reference>
<dbReference type="Proteomes" id="UP000655523">
    <property type="component" value="Unassembled WGS sequence"/>
</dbReference>
<proteinExistence type="predicted"/>
<dbReference type="AlphaFoldDB" id="A0A972SPP8"/>
<organism evidence="1 2">
    <name type="scientific">Paraburkholderia elongata</name>
    <dbReference type="NCBI Taxonomy" id="2675747"/>
    <lineage>
        <taxon>Bacteria</taxon>
        <taxon>Pseudomonadati</taxon>
        <taxon>Pseudomonadota</taxon>
        <taxon>Betaproteobacteria</taxon>
        <taxon>Burkholderiales</taxon>
        <taxon>Burkholderiaceae</taxon>
        <taxon>Paraburkholderia</taxon>
    </lineage>
</organism>
<protein>
    <submittedName>
        <fullName evidence="1">Uncharacterized protein</fullName>
    </submittedName>
</protein>
<sequence length="67" mass="7399">MTSKHEELARRAVEMLADFDAVERELKFKAGRLIQGYVRHIDAPAENVKFVPIDASGQVMGGVSVGR</sequence>
<name>A0A972SPP8_9BURK</name>
<dbReference type="RefSeq" id="WP_172178919.1">
    <property type="nucleotide sequence ID" value="NZ_WOEZ01000327.1"/>
</dbReference>
<evidence type="ECO:0000313" key="1">
    <source>
        <dbReference type="EMBL" id="NPT62457.1"/>
    </source>
</evidence>
<gene>
    <name evidence="1" type="ORF">GNZ13_50175</name>
</gene>
<evidence type="ECO:0000313" key="2">
    <source>
        <dbReference type="Proteomes" id="UP000655523"/>
    </source>
</evidence>
<dbReference type="EMBL" id="WOEZ01000327">
    <property type="protein sequence ID" value="NPT62457.1"/>
    <property type="molecule type" value="Genomic_DNA"/>
</dbReference>
<keyword evidence="2" id="KW-1185">Reference proteome</keyword>
<comment type="caution">
    <text evidence="1">The sequence shown here is derived from an EMBL/GenBank/DDBJ whole genome shotgun (WGS) entry which is preliminary data.</text>
</comment>
<accession>A0A972SPP8</accession>